<keyword evidence="2" id="KW-0716">Sensory transduction</keyword>
<dbReference type="GO" id="GO:0009881">
    <property type="term" value="F:photoreceptor activity"/>
    <property type="evidence" value="ECO:0007669"/>
    <property type="project" value="UniProtKB-KW"/>
</dbReference>
<keyword evidence="1" id="KW-0600">Photoreceptor protein</keyword>
<sequence length="227" mass="25608">MYCCERMNPDHQEEAQRLLEFRQRALYLQSNQNGATSWSNGQSSGASAVPDATLYSQACVPPVQDPLIYTDLYAPSGIDMMSILLAVRQRPNPTYNLGNIDSGTALVLCDPDVPEMPIVYYSEPFATMTGYGHAEIMGKNCRFLQQRPRCVRAHSLDVKERKINDEARKKLHDRIGRGKEAQVEIVNYRSNGEKFLNVLTIVPIALANKWYIVGFQSDYKRWASSPG</sequence>
<dbReference type="GO" id="GO:0005634">
    <property type="term" value="C:nucleus"/>
    <property type="evidence" value="ECO:0007669"/>
    <property type="project" value="TreeGrafter"/>
</dbReference>
<evidence type="ECO:0000256" key="2">
    <source>
        <dbReference type="ARBA" id="ARBA00022606"/>
    </source>
</evidence>
<dbReference type="CDD" id="cd00130">
    <property type="entry name" value="PAS"/>
    <property type="match status" value="1"/>
</dbReference>
<feature type="domain" description="PAS" evidence="7">
    <location>
        <begin position="107"/>
        <end position="216"/>
    </location>
</feature>
<accession>A0A126WXH2</accession>
<keyword evidence="5" id="KW-0157">Chromophore</keyword>
<evidence type="ECO:0000256" key="3">
    <source>
        <dbReference type="ARBA" id="ARBA00022630"/>
    </source>
</evidence>
<proteinExistence type="evidence at transcript level"/>
<dbReference type="InterPro" id="IPR000014">
    <property type="entry name" value="PAS"/>
</dbReference>
<dbReference type="PANTHER" id="PTHR47429:SF7">
    <property type="entry name" value="GATA-FACTOR"/>
    <property type="match status" value="1"/>
</dbReference>
<dbReference type="Pfam" id="PF13426">
    <property type="entry name" value="PAS_9"/>
    <property type="match status" value="1"/>
</dbReference>
<dbReference type="AlphaFoldDB" id="A0A126WXH2"/>
<evidence type="ECO:0000256" key="1">
    <source>
        <dbReference type="ARBA" id="ARBA00022543"/>
    </source>
</evidence>
<evidence type="ECO:0000256" key="5">
    <source>
        <dbReference type="ARBA" id="ARBA00022991"/>
    </source>
</evidence>
<dbReference type="Gene3D" id="3.30.450.20">
    <property type="entry name" value="PAS domain"/>
    <property type="match status" value="1"/>
</dbReference>
<evidence type="ECO:0000256" key="4">
    <source>
        <dbReference type="ARBA" id="ARBA00022643"/>
    </source>
</evidence>
<dbReference type="SUPFAM" id="SSF55785">
    <property type="entry name" value="PYP-like sensor domain (PAS domain)"/>
    <property type="match status" value="1"/>
</dbReference>
<organism evidence="8">
    <name type="scientific">Sphagnum lescurii</name>
    <dbReference type="NCBI Taxonomy" id="128211"/>
    <lineage>
        <taxon>Eukaryota</taxon>
        <taxon>Viridiplantae</taxon>
        <taxon>Streptophyta</taxon>
        <taxon>Embryophyta</taxon>
        <taxon>Bryophyta</taxon>
        <taxon>Sphagnophytina</taxon>
        <taxon>Sphagnopsida</taxon>
        <taxon>Sphagnales</taxon>
        <taxon>Sphagnaceae</taxon>
        <taxon>Sphagnum</taxon>
    </lineage>
</organism>
<evidence type="ECO:0000256" key="6">
    <source>
        <dbReference type="ARBA" id="ARBA00023170"/>
    </source>
</evidence>
<evidence type="ECO:0000313" key="8">
    <source>
        <dbReference type="EMBL" id="AML77209.1"/>
    </source>
</evidence>
<name>A0A126WXH2_9BRYO</name>
<keyword evidence="3" id="KW-0285">Flavoprotein</keyword>
<keyword evidence="6" id="KW-0675">Receptor</keyword>
<evidence type="ECO:0000259" key="7">
    <source>
        <dbReference type="Pfam" id="PF13426"/>
    </source>
</evidence>
<reference evidence="8" key="1">
    <citation type="journal article" date="2016" name="Proc. Natl. Acad. Sci. U.S.A.">
        <title>Functional and topological diversity of LOV domain photoreceptors.</title>
        <authorList>
            <person name="Glantz S.T."/>
            <person name="Carpenter E.J."/>
            <person name="Melkonian M."/>
            <person name="Gardner K.H."/>
            <person name="Boyden E.S."/>
            <person name="Wong G.K."/>
            <person name="Chow B.Y."/>
        </authorList>
    </citation>
    <scope>NUCLEOTIDE SEQUENCE</scope>
    <source>
        <strain evidence="8">GOWD_2081567</strain>
    </source>
</reference>
<dbReference type="InterPro" id="IPR035965">
    <property type="entry name" value="PAS-like_dom_sf"/>
</dbReference>
<keyword evidence="4" id="KW-0288">FMN</keyword>
<dbReference type="PANTHER" id="PTHR47429">
    <property type="entry name" value="PROTEIN TWIN LOV 1"/>
    <property type="match status" value="1"/>
</dbReference>
<protein>
    <submittedName>
        <fullName evidence="8">Putative LOV domain-containing protein</fullName>
    </submittedName>
</protein>
<dbReference type="EMBL" id="KU699204">
    <property type="protein sequence ID" value="AML77209.1"/>
    <property type="molecule type" value="mRNA"/>
</dbReference>